<accession>A0ABQ0A8I9</accession>
<evidence type="ECO:0000313" key="1">
    <source>
        <dbReference type="EMBL" id="GAA6167965.1"/>
    </source>
</evidence>
<proteinExistence type="predicted"/>
<reference evidence="1 2" key="1">
    <citation type="submission" date="2024-04" db="EMBL/GenBank/DDBJ databases">
        <title>Draft genome sequence of Sessilibacter corallicola NBRC 116591.</title>
        <authorList>
            <person name="Miyakawa T."/>
            <person name="Kusuya Y."/>
            <person name="Miura T."/>
        </authorList>
    </citation>
    <scope>NUCLEOTIDE SEQUENCE [LARGE SCALE GENOMIC DNA]</scope>
    <source>
        <strain evidence="1 2">KU-00831-HH</strain>
    </source>
</reference>
<evidence type="ECO:0000313" key="2">
    <source>
        <dbReference type="Proteomes" id="UP001465153"/>
    </source>
</evidence>
<organism evidence="1 2">
    <name type="scientific">Sessilibacter corallicola</name>
    <dbReference type="NCBI Taxonomy" id="2904075"/>
    <lineage>
        <taxon>Bacteria</taxon>
        <taxon>Pseudomonadati</taxon>
        <taxon>Pseudomonadota</taxon>
        <taxon>Gammaproteobacteria</taxon>
        <taxon>Cellvibrionales</taxon>
        <taxon>Cellvibrionaceae</taxon>
        <taxon>Sessilibacter</taxon>
    </lineage>
</organism>
<sequence>MLQMRSAVKERHQYAVDLRAQQAECDANYVRLLKLLPKLSEQNCWEYTVDGNTNAVSERVRLSVIEHAPYTSTVEIEQLSCALNWSEQPDRRVLRVRMYHDAQMAEVVAWNTYWNTRARYSYPNQHMHQIDEKAQLNRFLGEWLSHCLSCGRVVTTIAE</sequence>
<dbReference type="InterPro" id="IPR009659">
    <property type="entry name" value="DUF1249"/>
</dbReference>
<dbReference type="Proteomes" id="UP001465153">
    <property type="component" value="Unassembled WGS sequence"/>
</dbReference>
<dbReference type="PANTHER" id="PTHR38774">
    <property type="entry name" value="CYTOPLASMIC PROTEIN-RELATED"/>
    <property type="match status" value="1"/>
</dbReference>
<gene>
    <name evidence="1" type="ORF">NBRC116591_17760</name>
</gene>
<keyword evidence="2" id="KW-1185">Reference proteome</keyword>
<comment type="caution">
    <text evidence="1">The sequence shown here is derived from an EMBL/GenBank/DDBJ whole genome shotgun (WGS) entry which is preliminary data.</text>
</comment>
<dbReference type="PANTHER" id="PTHR38774:SF1">
    <property type="entry name" value="CYTOPLASMIC PROTEIN"/>
    <property type="match status" value="1"/>
</dbReference>
<dbReference type="Pfam" id="PF06853">
    <property type="entry name" value="DUF1249"/>
    <property type="match status" value="1"/>
</dbReference>
<protein>
    <submittedName>
        <fullName evidence="1">DUF1249 domain-containing protein</fullName>
    </submittedName>
</protein>
<dbReference type="EMBL" id="BAABWN010000005">
    <property type="protein sequence ID" value="GAA6167965.1"/>
    <property type="molecule type" value="Genomic_DNA"/>
</dbReference>
<name>A0ABQ0A8I9_9GAMM</name>